<feature type="transmembrane region" description="Helical" evidence="1">
    <location>
        <begin position="88"/>
        <end position="106"/>
    </location>
</feature>
<keyword evidence="1" id="KW-0472">Membrane</keyword>
<gene>
    <name evidence="2" type="ORF">JCM7686_0256</name>
</gene>
<sequence>MSDLQIWTVIIALGLGTYLIRWSFLGAIGHRPIPLWVERLLRYTAVGVLPAMIAPLVVWPAATAGAPDPARLTAAAVTLVVGVLSRNTLAAIVTGGATLFAMLAWIG</sequence>
<dbReference type="HOGENOM" id="CLU_157896_1_0_5"/>
<dbReference type="KEGG" id="pami:JCM7686_0256"/>
<keyword evidence="1" id="KW-0812">Transmembrane</keyword>
<evidence type="ECO:0000313" key="2">
    <source>
        <dbReference type="EMBL" id="AGT07367.1"/>
    </source>
</evidence>
<name>S5XQM3_PARAH</name>
<dbReference type="EMBL" id="CP006650">
    <property type="protein sequence ID" value="AGT07367.1"/>
    <property type="molecule type" value="Genomic_DNA"/>
</dbReference>
<dbReference type="STRING" id="1367847.JCM7686_0256"/>
<dbReference type="AlphaFoldDB" id="S5XQM3"/>
<keyword evidence="3" id="KW-1185">Reference proteome</keyword>
<dbReference type="PATRIC" id="fig|1367847.3.peg.202"/>
<reference evidence="2 3" key="1">
    <citation type="journal article" date="2014" name="BMC Genomics">
        <title>Architecture and functions of a multipartite genome of the methylotrophic bacterium Paracoccus aminophilus JCM 7686, containing primary and secondary chromids.</title>
        <authorList>
            <person name="Dziewit L."/>
            <person name="Czarnecki J."/>
            <person name="Wibberg D."/>
            <person name="Radlinska M."/>
            <person name="Mrozek P."/>
            <person name="Szymczak M."/>
            <person name="Schluter A."/>
            <person name="Puhler A."/>
            <person name="Bartosik D."/>
        </authorList>
    </citation>
    <scope>NUCLEOTIDE SEQUENCE [LARGE SCALE GENOMIC DNA]</scope>
    <source>
        <strain evidence="2">JCM 7686</strain>
    </source>
</reference>
<dbReference type="RefSeq" id="WP_020949007.1">
    <property type="nucleotide sequence ID" value="NC_022041.1"/>
</dbReference>
<feature type="transmembrane region" description="Helical" evidence="1">
    <location>
        <begin position="6"/>
        <end position="28"/>
    </location>
</feature>
<accession>S5XQM3</accession>
<dbReference type="Pfam" id="PF05437">
    <property type="entry name" value="AzlD"/>
    <property type="match status" value="1"/>
</dbReference>
<dbReference type="OrthoDB" id="6119856at2"/>
<dbReference type="Proteomes" id="UP000015480">
    <property type="component" value="Chromosome"/>
</dbReference>
<evidence type="ECO:0000313" key="3">
    <source>
        <dbReference type="Proteomes" id="UP000015480"/>
    </source>
</evidence>
<proteinExistence type="predicted"/>
<evidence type="ECO:0000256" key="1">
    <source>
        <dbReference type="SAM" id="Phobius"/>
    </source>
</evidence>
<keyword evidence="1" id="KW-1133">Transmembrane helix</keyword>
<dbReference type="eggNOG" id="COG4392">
    <property type="taxonomic scope" value="Bacteria"/>
</dbReference>
<feature type="transmembrane region" description="Helical" evidence="1">
    <location>
        <begin position="40"/>
        <end position="62"/>
    </location>
</feature>
<organism evidence="2 3">
    <name type="scientific">Paracoccus aminophilus JCM 7686</name>
    <dbReference type="NCBI Taxonomy" id="1367847"/>
    <lineage>
        <taxon>Bacteria</taxon>
        <taxon>Pseudomonadati</taxon>
        <taxon>Pseudomonadota</taxon>
        <taxon>Alphaproteobacteria</taxon>
        <taxon>Rhodobacterales</taxon>
        <taxon>Paracoccaceae</taxon>
        <taxon>Paracoccus</taxon>
    </lineage>
</organism>
<protein>
    <submittedName>
        <fullName evidence="2">Branched-chain amino acid transporter AzlD</fullName>
    </submittedName>
</protein>
<dbReference type="InterPro" id="IPR008407">
    <property type="entry name" value="Brnchd-chn_aa_trnsp_AzlD"/>
</dbReference>